<sequence>MRRLIVIVCVCLIERTVATCCFRAAYTEPYAYDCVPTCSKQTNVCTNNYQYPVCVGFKETTNVCDCIEVTPKCFDKCTCENSYIYFPEVEYPMTIIDITPYYGCTYWCE</sequence>
<evidence type="ECO:0000256" key="1">
    <source>
        <dbReference type="SAM" id="SignalP"/>
    </source>
</evidence>
<name>A0A8R2M172_BOMMO</name>
<dbReference type="EnsemblMetazoa" id="XM_038016159.1">
    <property type="protein sequence ID" value="XP_037872087.1"/>
    <property type="gene ID" value="LOC119629634"/>
</dbReference>
<reference evidence="2" key="2">
    <citation type="submission" date="2022-06" db="UniProtKB">
        <authorList>
            <consortium name="EnsemblMetazoa"/>
        </authorList>
    </citation>
    <scope>IDENTIFICATION</scope>
    <source>
        <strain evidence="2">p50T (Dazao)</strain>
    </source>
</reference>
<accession>A0A8R2M172</accession>
<dbReference type="AlphaFoldDB" id="A0A8R2M172"/>
<evidence type="ECO:0000313" key="3">
    <source>
        <dbReference type="Proteomes" id="UP000005204"/>
    </source>
</evidence>
<dbReference type="Proteomes" id="UP000005204">
    <property type="component" value="Unassembled WGS sequence"/>
</dbReference>
<evidence type="ECO:0000313" key="2">
    <source>
        <dbReference type="EnsemblMetazoa" id="XP_037872087.1"/>
    </source>
</evidence>
<feature type="chain" id="PRO_5035884855" evidence="1">
    <location>
        <begin position="19"/>
        <end position="109"/>
    </location>
</feature>
<feature type="signal peptide" evidence="1">
    <location>
        <begin position="1"/>
        <end position="18"/>
    </location>
</feature>
<keyword evidence="1" id="KW-0732">Signal</keyword>
<organism evidence="2 3">
    <name type="scientific">Bombyx mori</name>
    <name type="common">Silk moth</name>
    <dbReference type="NCBI Taxonomy" id="7091"/>
    <lineage>
        <taxon>Eukaryota</taxon>
        <taxon>Metazoa</taxon>
        <taxon>Ecdysozoa</taxon>
        <taxon>Arthropoda</taxon>
        <taxon>Hexapoda</taxon>
        <taxon>Insecta</taxon>
        <taxon>Pterygota</taxon>
        <taxon>Neoptera</taxon>
        <taxon>Endopterygota</taxon>
        <taxon>Lepidoptera</taxon>
        <taxon>Glossata</taxon>
        <taxon>Ditrysia</taxon>
        <taxon>Bombycoidea</taxon>
        <taxon>Bombycidae</taxon>
        <taxon>Bombycinae</taxon>
        <taxon>Bombyx</taxon>
    </lineage>
</organism>
<keyword evidence="3" id="KW-1185">Reference proteome</keyword>
<proteinExistence type="predicted"/>
<protein>
    <submittedName>
        <fullName evidence="2">Uncharacterized protein</fullName>
    </submittedName>
</protein>
<reference evidence="3" key="1">
    <citation type="journal article" date="2008" name="Insect Biochem. Mol. Biol.">
        <title>The genome of a lepidopteran model insect, the silkworm Bombyx mori.</title>
        <authorList>
            <consortium name="International Silkworm Genome Consortium"/>
        </authorList>
    </citation>
    <scope>NUCLEOTIDE SEQUENCE [LARGE SCALE GENOMIC DNA]</scope>
    <source>
        <strain evidence="3">p50T</strain>
    </source>
</reference>